<organism evidence="13 14">
    <name type="scientific">Naja naja</name>
    <name type="common">Indian cobra</name>
    <dbReference type="NCBI Taxonomy" id="35670"/>
    <lineage>
        <taxon>Eukaryota</taxon>
        <taxon>Metazoa</taxon>
        <taxon>Chordata</taxon>
        <taxon>Craniata</taxon>
        <taxon>Vertebrata</taxon>
        <taxon>Euteleostomi</taxon>
        <taxon>Lepidosauria</taxon>
        <taxon>Squamata</taxon>
        <taxon>Bifurcata</taxon>
        <taxon>Unidentata</taxon>
        <taxon>Episquamata</taxon>
        <taxon>Toxicofera</taxon>
        <taxon>Serpentes</taxon>
        <taxon>Colubroidea</taxon>
        <taxon>Elapidae</taxon>
        <taxon>Elapinae</taxon>
        <taxon>Naja</taxon>
    </lineage>
</organism>
<reference evidence="13" key="2">
    <citation type="submission" date="2025-09" db="UniProtKB">
        <authorList>
            <consortium name="Ensembl"/>
        </authorList>
    </citation>
    <scope>IDENTIFICATION</scope>
</reference>
<evidence type="ECO:0000256" key="8">
    <source>
        <dbReference type="PIRSR" id="PIRSR601211-2"/>
    </source>
</evidence>
<feature type="binding site" evidence="8">
    <location>
        <position position="60"/>
    </location>
    <ligand>
        <name>Ca(2+)</name>
        <dbReference type="ChEBI" id="CHEBI:29108"/>
    </ligand>
</feature>
<dbReference type="OrthoDB" id="10069378at2759"/>
<dbReference type="SUPFAM" id="SSF48619">
    <property type="entry name" value="Phospholipase A2, PLA2"/>
    <property type="match status" value="1"/>
</dbReference>
<evidence type="ECO:0000256" key="2">
    <source>
        <dbReference type="ARBA" id="ARBA00013278"/>
    </source>
</evidence>
<sequence length="221" mass="23738">MAPTLLLALLLALLALLGTGHPLGKAPSRPRRGILQLAGMIQCTTGRTPLAYIRYGCYCGLGGFGWPKDQVDWVQRGLHAGLPQRLHRELCSLPARPANQLAGAEPLQLGEDQRPLPGHHPVLCHRGERQQAGAPRQGRCPPQLPPFRDWRPRFSGAAGGGRLGRQVAPRLHHLVLPPGALLVLPGPKAGLPGLQLSEGLRDSAPRVAPPWPGARHAWRGV</sequence>
<protein>
    <recommendedName>
        <fullName evidence="2">phospholipase A2</fullName>
        <ecNumber evidence="2">3.1.1.4</ecNumber>
    </recommendedName>
    <alternativeName>
        <fullName evidence="7">Phosphatidylcholine 2-acylhydrolase</fullName>
    </alternativeName>
</protein>
<evidence type="ECO:0000256" key="3">
    <source>
        <dbReference type="ARBA" id="ARBA00022525"/>
    </source>
</evidence>
<comment type="subcellular location">
    <subcellularLocation>
        <location evidence="1 10">Secreted</location>
    </subcellularLocation>
</comment>
<dbReference type="GO" id="GO:0005509">
    <property type="term" value="F:calcium ion binding"/>
    <property type="evidence" value="ECO:0007669"/>
    <property type="project" value="InterPro"/>
</dbReference>
<name>A0A8C6X3I7_NAJNA</name>
<keyword evidence="10" id="KW-0732">Signal</keyword>
<feature type="chain" id="PRO_5034520679" description="phospholipase A2" evidence="10">
    <location>
        <begin position="21"/>
        <end position="221"/>
    </location>
</feature>
<feature type="domain" description="Phospholipase A2-like central" evidence="12">
    <location>
        <begin position="33"/>
        <end position="121"/>
    </location>
</feature>
<keyword evidence="5" id="KW-0378">Hydrolase</keyword>
<dbReference type="CDD" id="cd00125">
    <property type="entry name" value="PLA2c"/>
    <property type="match status" value="1"/>
</dbReference>
<dbReference type="SMART" id="SM00085">
    <property type="entry name" value="PA2c"/>
    <property type="match status" value="1"/>
</dbReference>
<dbReference type="InterPro" id="IPR001211">
    <property type="entry name" value="PLA2"/>
</dbReference>
<dbReference type="Pfam" id="PF00068">
    <property type="entry name" value="Phospholip_A2_1"/>
    <property type="match status" value="1"/>
</dbReference>
<reference evidence="13" key="1">
    <citation type="submission" date="2025-08" db="UniProtKB">
        <authorList>
            <consortium name="Ensembl"/>
        </authorList>
    </citation>
    <scope>IDENTIFICATION</scope>
</reference>
<feature type="signal peptide" evidence="10">
    <location>
        <begin position="1"/>
        <end position="20"/>
    </location>
</feature>
<keyword evidence="14" id="KW-1185">Reference proteome</keyword>
<evidence type="ECO:0000256" key="6">
    <source>
        <dbReference type="ARBA" id="ARBA00022837"/>
    </source>
</evidence>
<dbReference type="GO" id="GO:0005576">
    <property type="term" value="C:extracellular region"/>
    <property type="evidence" value="ECO:0007669"/>
    <property type="project" value="UniProtKB-SubCell"/>
</dbReference>
<evidence type="ECO:0000313" key="13">
    <source>
        <dbReference type="Ensembl" id="ENSNNAP00000006216.1"/>
    </source>
</evidence>
<dbReference type="PANTHER" id="PTHR11716">
    <property type="entry name" value="PHOSPHOLIPASE A2 FAMILY MEMBER"/>
    <property type="match status" value="1"/>
</dbReference>
<keyword evidence="4 8" id="KW-0479">Metal-binding</keyword>
<comment type="similarity">
    <text evidence="9">Belongs to the phospholipase A2 family.</text>
</comment>
<evidence type="ECO:0000256" key="9">
    <source>
        <dbReference type="RuleBase" id="RU003654"/>
    </source>
</evidence>
<dbReference type="GO" id="GO:0005543">
    <property type="term" value="F:phospholipid binding"/>
    <property type="evidence" value="ECO:0007669"/>
    <property type="project" value="TreeGrafter"/>
</dbReference>
<dbReference type="PANTHER" id="PTHR11716:SF4">
    <property type="entry name" value="GROUP 10 SECRETORY PHOSPHOLIPASE A2"/>
    <property type="match status" value="1"/>
</dbReference>
<dbReference type="Gene3D" id="1.20.90.10">
    <property type="entry name" value="Phospholipase A2 domain"/>
    <property type="match status" value="1"/>
</dbReference>
<evidence type="ECO:0000313" key="14">
    <source>
        <dbReference type="Proteomes" id="UP000694559"/>
    </source>
</evidence>
<evidence type="ECO:0000256" key="7">
    <source>
        <dbReference type="ARBA" id="ARBA00029903"/>
    </source>
</evidence>
<accession>A0A8C6X3I7</accession>
<dbReference type="GO" id="GO:0047498">
    <property type="term" value="F:calcium-dependent phospholipase A2 activity"/>
    <property type="evidence" value="ECO:0007669"/>
    <property type="project" value="TreeGrafter"/>
</dbReference>
<comment type="cofactor">
    <cofactor evidence="8">
        <name>Ca(2+)</name>
        <dbReference type="ChEBI" id="CHEBI:29108"/>
    </cofactor>
    <text evidence="8">Binds 1 Ca(2+) ion per subunit.</text>
</comment>
<dbReference type="InterPro" id="IPR036444">
    <property type="entry name" value="PLipase_A2_dom_sf"/>
</dbReference>
<feature type="region of interest" description="Disordered" evidence="11">
    <location>
        <begin position="201"/>
        <end position="221"/>
    </location>
</feature>
<keyword evidence="3 10" id="KW-0964">Secreted</keyword>
<feature type="region of interest" description="Disordered" evidence="11">
    <location>
        <begin position="129"/>
        <end position="150"/>
    </location>
</feature>
<evidence type="ECO:0000256" key="1">
    <source>
        <dbReference type="ARBA" id="ARBA00004613"/>
    </source>
</evidence>
<evidence type="ECO:0000256" key="4">
    <source>
        <dbReference type="ARBA" id="ARBA00022723"/>
    </source>
</evidence>
<feature type="binding site" evidence="8">
    <location>
        <position position="58"/>
    </location>
    <ligand>
        <name>Ca(2+)</name>
        <dbReference type="ChEBI" id="CHEBI:29108"/>
    </ligand>
</feature>
<dbReference type="InterPro" id="IPR016090">
    <property type="entry name" value="PLA2-like_dom"/>
</dbReference>
<keyword evidence="6 8" id="KW-0106">Calcium</keyword>
<dbReference type="EC" id="3.1.1.4" evidence="2"/>
<dbReference type="Proteomes" id="UP000694559">
    <property type="component" value="Unplaced"/>
</dbReference>
<dbReference type="Ensembl" id="ENSNNAT00000006498.1">
    <property type="protein sequence ID" value="ENSNNAP00000006216.1"/>
    <property type="gene ID" value="ENSNNAG00000004201.1"/>
</dbReference>
<evidence type="ECO:0000256" key="10">
    <source>
        <dbReference type="RuleBase" id="RU361236"/>
    </source>
</evidence>
<feature type="binding site" evidence="8">
    <location>
        <position position="62"/>
    </location>
    <ligand>
        <name>Ca(2+)</name>
        <dbReference type="ChEBI" id="CHEBI:29108"/>
    </ligand>
</feature>
<proteinExistence type="inferred from homology"/>
<dbReference type="AlphaFoldDB" id="A0A8C6X3I7"/>
<evidence type="ECO:0000256" key="11">
    <source>
        <dbReference type="SAM" id="MobiDB-lite"/>
    </source>
</evidence>
<evidence type="ECO:0000259" key="12">
    <source>
        <dbReference type="SMART" id="SM00085"/>
    </source>
</evidence>
<dbReference type="GO" id="GO:0016042">
    <property type="term" value="P:lipid catabolic process"/>
    <property type="evidence" value="ECO:0007669"/>
    <property type="project" value="InterPro"/>
</dbReference>
<dbReference type="PRINTS" id="PR00389">
    <property type="entry name" value="PHPHLIPASEA2"/>
</dbReference>
<evidence type="ECO:0000256" key="5">
    <source>
        <dbReference type="ARBA" id="ARBA00022801"/>
    </source>
</evidence>
<dbReference type="GO" id="GO:0050482">
    <property type="term" value="P:arachidonate secretion"/>
    <property type="evidence" value="ECO:0007669"/>
    <property type="project" value="InterPro"/>
</dbReference>
<dbReference type="GO" id="GO:0006644">
    <property type="term" value="P:phospholipid metabolic process"/>
    <property type="evidence" value="ECO:0007669"/>
    <property type="project" value="InterPro"/>
</dbReference>